<dbReference type="HAMAP" id="MF_00104">
    <property type="entry name" value="RNase_III"/>
    <property type="match status" value="1"/>
</dbReference>
<feature type="binding site" evidence="11">
    <location>
        <position position="141"/>
    </location>
    <ligand>
        <name>Mg(2+)</name>
        <dbReference type="ChEBI" id="CHEBI:18420"/>
    </ligand>
</feature>
<dbReference type="GO" id="GO:0006364">
    <property type="term" value="P:rRNA processing"/>
    <property type="evidence" value="ECO:0007669"/>
    <property type="project" value="UniProtKB-UniRule"/>
</dbReference>
<keyword evidence="7 11" id="KW-0378">Hydrolase</keyword>
<evidence type="ECO:0000256" key="3">
    <source>
        <dbReference type="ARBA" id="ARBA00022664"/>
    </source>
</evidence>
<comment type="caution">
    <text evidence="14">The sequence shown here is derived from an EMBL/GenBank/DDBJ whole genome shotgun (WGS) entry which is preliminary data.</text>
</comment>
<keyword evidence="5 11" id="KW-0479">Metal-binding</keyword>
<feature type="binding site" evidence="11">
    <location>
        <position position="138"/>
    </location>
    <ligand>
        <name>Mg(2+)</name>
        <dbReference type="ChEBI" id="CHEBI:18420"/>
    </ligand>
</feature>
<name>A0A9D1MV49_9FIRM</name>
<reference evidence="14" key="2">
    <citation type="journal article" date="2021" name="PeerJ">
        <title>Extensive microbial diversity within the chicken gut microbiome revealed by metagenomics and culture.</title>
        <authorList>
            <person name="Gilroy R."/>
            <person name="Ravi A."/>
            <person name="Getino M."/>
            <person name="Pursley I."/>
            <person name="Horton D.L."/>
            <person name="Alikhan N.F."/>
            <person name="Baker D."/>
            <person name="Gharbi K."/>
            <person name="Hall N."/>
            <person name="Watson M."/>
            <person name="Adriaenssens E.M."/>
            <person name="Foster-Nyarko E."/>
            <person name="Jarju S."/>
            <person name="Secka A."/>
            <person name="Antonio M."/>
            <person name="Oren A."/>
            <person name="Chaudhuri R.R."/>
            <person name="La Ragione R."/>
            <person name="Hildebrand F."/>
            <person name="Pallen M.J."/>
        </authorList>
    </citation>
    <scope>NUCLEOTIDE SEQUENCE</scope>
    <source>
        <strain evidence="14">CHK176-6737</strain>
    </source>
</reference>
<dbReference type="GO" id="GO:0008033">
    <property type="term" value="P:tRNA processing"/>
    <property type="evidence" value="ECO:0007669"/>
    <property type="project" value="UniProtKB-KW"/>
</dbReference>
<keyword evidence="11" id="KW-0698">rRNA processing</keyword>
<keyword evidence="11" id="KW-0699">rRNA-binding</keyword>
<dbReference type="InterPro" id="IPR036389">
    <property type="entry name" value="RNase_III_sf"/>
</dbReference>
<dbReference type="Pfam" id="PF00035">
    <property type="entry name" value="dsrm"/>
    <property type="match status" value="1"/>
</dbReference>
<comment type="catalytic activity">
    <reaction evidence="1 11">
        <text>Endonucleolytic cleavage to 5'-phosphomonoester.</text>
        <dbReference type="EC" id="3.1.26.3"/>
    </reaction>
</comment>
<comment type="cofactor">
    <cofactor evidence="11">
        <name>Mg(2+)</name>
        <dbReference type="ChEBI" id="CHEBI:18420"/>
    </cofactor>
</comment>
<dbReference type="InterPro" id="IPR000999">
    <property type="entry name" value="RNase_III_dom"/>
</dbReference>
<dbReference type="Gene3D" id="1.10.1520.10">
    <property type="entry name" value="Ribonuclease III domain"/>
    <property type="match status" value="1"/>
</dbReference>
<comment type="subunit">
    <text evidence="11">Homodimer.</text>
</comment>
<evidence type="ECO:0000259" key="12">
    <source>
        <dbReference type="PROSITE" id="PS50137"/>
    </source>
</evidence>
<evidence type="ECO:0000256" key="2">
    <source>
        <dbReference type="ARBA" id="ARBA00010183"/>
    </source>
</evidence>
<evidence type="ECO:0000256" key="7">
    <source>
        <dbReference type="ARBA" id="ARBA00022801"/>
    </source>
</evidence>
<dbReference type="SUPFAM" id="SSF54768">
    <property type="entry name" value="dsRNA-binding domain-like"/>
    <property type="match status" value="2"/>
</dbReference>
<feature type="active site" evidence="11">
    <location>
        <position position="141"/>
    </location>
</feature>
<evidence type="ECO:0000256" key="1">
    <source>
        <dbReference type="ARBA" id="ARBA00000109"/>
    </source>
</evidence>
<sequence>MKRTNDHIENIQRKIGYDFKNTDLMFQAFIRKSYSEENGGENNEVLEFIGDKVLDLIVVKLLAEKYGEIKKTQIGSLKDLELFVSELDEGELTEKKRKLVEKKNLAERMLDLGFSKYLIMSKGDLEKELQYSKSVMEDLFEAIIGAIALDSNWNLKEIQNVVECMLDLENFSDDDENYVNKLQEWSLKRYGVLPDVQLGKLDRYESPNQICHMSNEIIAPWRHYEIIRIADVKKCVIILEEINYKFIGYGYSNSEARSAASKVAYEFLEKNDLELSIRDEIDEPNVDDAISQLEILARRGYFSIPTYNFKQTYDKDGNPIWSCVCNINEIEKSFSKKSSSKKDAKKNSAYKMLKYILEEL</sequence>
<gene>
    <name evidence="11" type="primary">rnc</name>
    <name evidence="14" type="ORF">IAD23_06435</name>
</gene>
<evidence type="ECO:0000313" key="14">
    <source>
        <dbReference type="EMBL" id="HIU69577.1"/>
    </source>
</evidence>
<keyword evidence="9 11" id="KW-0694">RNA-binding</keyword>
<evidence type="ECO:0000256" key="5">
    <source>
        <dbReference type="ARBA" id="ARBA00022723"/>
    </source>
</evidence>
<evidence type="ECO:0000256" key="4">
    <source>
        <dbReference type="ARBA" id="ARBA00022722"/>
    </source>
</evidence>
<dbReference type="GO" id="GO:0019843">
    <property type="term" value="F:rRNA binding"/>
    <property type="evidence" value="ECO:0007669"/>
    <property type="project" value="UniProtKB-KW"/>
</dbReference>
<keyword evidence="11" id="KW-0819">tRNA processing</keyword>
<dbReference type="Proteomes" id="UP000824125">
    <property type="component" value="Unassembled WGS sequence"/>
</dbReference>
<dbReference type="SUPFAM" id="SSF69065">
    <property type="entry name" value="RNase III domain-like"/>
    <property type="match status" value="1"/>
</dbReference>
<dbReference type="GO" id="GO:0030422">
    <property type="term" value="P:siRNA processing"/>
    <property type="evidence" value="ECO:0007669"/>
    <property type="project" value="TreeGrafter"/>
</dbReference>
<dbReference type="GO" id="GO:0005737">
    <property type="term" value="C:cytoplasm"/>
    <property type="evidence" value="ECO:0007669"/>
    <property type="project" value="UniProtKB-SubCell"/>
</dbReference>
<dbReference type="CDD" id="cd00593">
    <property type="entry name" value="RIBOc"/>
    <property type="match status" value="1"/>
</dbReference>
<keyword evidence="8 11" id="KW-0460">Magnesium</keyword>
<dbReference type="GO" id="GO:0006397">
    <property type="term" value="P:mRNA processing"/>
    <property type="evidence" value="ECO:0007669"/>
    <property type="project" value="UniProtKB-UniRule"/>
</dbReference>
<evidence type="ECO:0000313" key="15">
    <source>
        <dbReference type="Proteomes" id="UP000824125"/>
    </source>
</evidence>
<comment type="similarity">
    <text evidence="2">Belongs to the ribonuclease III family.</text>
</comment>
<keyword evidence="6 11" id="KW-0255">Endonuclease</keyword>
<reference evidence="14" key="1">
    <citation type="submission" date="2020-10" db="EMBL/GenBank/DDBJ databases">
        <authorList>
            <person name="Gilroy R."/>
        </authorList>
    </citation>
    <scope>NUCLEOTIDE SEQUENCE</scope>
    <source>
        <strain evidence="14">CHK176-6737</strain>
    </source>
</reference>
<evidence type="ECO:0000256" key="10">
    <source>
        <dbReference type="ARBA" id="ARBA00049596"/>
    </source>
</evidence>
<organism evidence="14 15">
    <name type="scientific">Candidatus Scybalenecus merdavium</name>
    <dbReference type="NCBI Taxonomy" id="2840939"/>
    <lineage>
        <taxon>Bacteria</taxon>
        <taxon>Bacillati</taxon>
        <taxon>Bacillota</taxon>
        <taxon>Clostridia</taxon>
        <taxon>Eubacteriales</taxon>
        <taxon>Oscillospiraceae</taxon>
        <taxon>Oscillospiraceae incertae sedis</taxon>
        <taxon>Candidatus Scybalenecus</taxon>
    </lineage>
</organism>
<dbReference type="Pfam" id="PF14622">
    <property type="entry name" value="Ribonucleas_3_3"/>
    <property type="match status" value="1"/>
</dbReference>
<dbReference type="Gene3D" id="3.30.160.20">
    <property type="match status" value="1"/>
</dbReference>
<dbReference type="PANTHER" id="PTHR14950">
    <property type="entry name" value="DICER-RELATED"/>
    <property type="match status" value="1"/>
</dbReference>
<protein>
    <recommendedName>
        <fullName evidence="11">Ribonuclease 3</fullName>
        <ecNumber evidence="11">3.1.26.3</ecNumber>
    </recommendedName>
    <alternativeName>
        <fullName evidence="11">Ribonuclease III</fullName>
        <shortName evidence="11">RNase III</shortName>
    </alternativeName>
</protein>
<dbReference type="InterPro" id="IPR014720">
    <property type="entry name" value="dsRBD_dom"/>
</dbReference>
<keyword evidence="11" id="KW-0963">Cytoplasm</keyword>
<comment type="subcellular location">
    <subcellularLocation>
        <location evidence="11">Cytoplasm</location>
    </subcellularLocation>
</comment>
<dbReference type="EC" id="3.1.26.3" evidence="11"/>
<dbReference type="InterPro" id="IPR011907">
    <property type="entry name" value="RNase_III"/>
</dbReference>
<feature type="active site" evidence="11">
    <location>
        <position position="51"/>
    </location>
</feature>
<keyword evidence="3 11" id="KW-0507">mRNA processing</keyword>
<feature type="binding site" evidence="11">
    <location>
        <position position="47"/>
    </location>
    <ligand>
        <name>Mg(2+)</name>
        <dbReference type="ChEBI" id="CHEBI:18420"/>
    </ligand>
</feature>
<evidence type="ECO:0000256" key="8">
    <source>
        <dbReference type="ARBA" id="ARBA00022842"/>
    </source>
</evidence>
<proteinExistence type="inferred from homology"/>
<dbReference type="PANTHER" id="PTHR14950:SF37">
    <property type="entry name" value="ENDORIBONUCLEASE DICER"/>
    <property type="match status" value="1"/>
</dbReference>
<evidence type="ECO:0000256" key="6">
    <source>
        <dbReference type="ARBA" id="ARBA00022759"/>
    </source>
</evidence>
<dbReference type="GO" id="GO:0004525">
    <property type="term" value="F:ribonuclease III activity"/>
    <property type="evidence" value="ECO:0007669"/>
    <property type="project" value="UniProtKB-UniRule"/>
</dbReference>
<dbReference type="AlphaFoldDB" id="A0A9D1MV49"/>
<accession>A0A9D1MV49</accession>
<feature type="domain" description="RNase III" evidence="13">
    <location>
        <begin position="8"/>
        <end position="152"/>
    </location>
</feature>
<dbReference type="GO" id="GO:0046872">
    <property type="term" value="F:metal ion binding"/>
    <property type="evidence" value="ECO:0007669"/>
    <property type="project" value="UniProtKB-KW"/>
</dbReference>
<dbReference type="PROSITE" id="PS50137">
    <property type="entry name" value="DS_RBD"/>
    <property type="match status" value="1"/>
</dbReference>
<dbReference type="SMART" id="SM00358">
    <property type="entry name" value="DSRM"/>
    <property type="match status" value="1"/>
</dbReference>
<evidence type="ECO:0000256" key="9">
    <source>
        <dbReference type="ARBA" id="ARBA00022884"/>
    </source>
</evidence>
<dbReference type="PROSITE" id="PS50142">
    <property type="entry name" value="RNASE_3_2"/>
    <property type="match status" value="1"/>
</dbReference>
<comment type="function">
    <text evidence="10 11">Digests double-stranded RNA. Involved in the processing of primary rRNA transcript to yield the immediate precursors to the large and small rRNAs (23S and 16S). Processes some mRNAs, and tRNAs when they are encoded in the rRNA operon. Processes pre-crRNA and tracrRNA of type II CRISPR loci if present in the organism.</text>
</comment>
<evidence type="ECO:0000259" key="13">
    <source>
        <dbReference type="PROSITE" id="PS50142"/>
    </source>
</evidence>
<evidence type="ECO:0000256" key="11">
    <source>
        <dbReference type="HAMAP-Rule" id="MF_00104"/>
    </source>
</evidence>
<dbReference type="EMBL" id="DVNM01000035">
    <property type="protein sequence ID" value="HIU69577.1"/>
    <property type="molecule type" value="Genomic_DNA"/>
</dbReference>
<dbReference type="SMART" id="SM00535">
    <property type="entry name" value="RIBOc"/>
    <property type="match status" value="1"/>
</dbReference>
<keyword evidence="4 11" id="KW-0540">Nuclease</keyword>
<feature type="domain" description="DRBM" evidence="12">
    <location>
        <begin position="288"/>
        <end position="358"/>
    </location>
</feature>